<dbReference type="RefSeq" id="WP_056992272.1">
    <property type="nucleotide sequence ID" value="NZ_JQCE01000005.1"/>
</dbReference>
<protein>
    <recommendedName>
        <fullName evidence="16">Integral membrane protein</fullName>
    </recommendedName>
</protein>
<feature type="transmembrane region" description="Helical" evidence="13">
    <location>
        <begin position="70"/>
        <end position="91"/>
    </location>
</feature>
<keyword evidence="5 13" id="KW-0812">Transmembrane</keyword>
<keyword evidence="15" id="KW-1185">Reference proteome</keyword>
<proteinExistence type="inferred from homology"/>
<sequence length="188" mass="21150">MNQERLTTFEDAILAIIMTILVLDLKLPETPTLAGLWQLHASFFAYTLSFFWIGLMWVSHHNNWRHVKTINGTTVMLTLVLLFFTSLFPYTTSFVSENFNNSVAQAFYGLIIIIISLCNVALSRNLDHINAAAHFGLLYRTADWVVYADLGLKIIGLILAITVYPPAMMIAIFLASTLLLVGINTHDK</sequence>
<feature type="transmembrane region" description="Helical" evidence="13">
    <location>
        <begin position="144"/>
        <end position="161"/>
    </location>
</feature>
<name>A0A0R2N222_9LACO</name>
<keyword evidence="9" id="KW-0406">Ion transport</keyword>
<dbReference type="Pfam" id="PF06736">
    <property type="entry name" value="TMEM175"/>
    <property type="match status" value="1"/>
</dbReference>
<dbReference type="InterPro" id="IPR010617">
    <property type="entry name" value="TMEM175-like"/>
</dbReference>
<dbReference type="AlphaFoldDB" id="A0A0R2N222"/>
<evidence type="ECO:0000256" key="2">
    <source>
        <dbReference type="ARBA" id="ARBA00006920"/>
    </source>
</evidence>
<evidence type="ECO:0000256" key="13">
    <source>
        <dbReference type="SAM" id="Phobius"/>
    </source>
</evidence>
<feature type="transmembrane region" description="Helical" evidence="13">
    <location>
        <begin position="167"/>
        <end position="185"/>
    </location>
</feature>
<feature type="transmembrane region" description="Helical" evidence="13">
    <location>
        <begin position="39"/>
        <end position="58"/>
    </location>
</feature>
<organism evidence="14 15">
    <name type="scientific">Lacticaseibacillus saniviri JCM 17471 = DSM 24301</name>
    <dbReference type="NCBI Taxonomy" id="1293598"/>
    <lineage>
        <taxon>Bacteria</taxon>
        <taxon>Bacillati</taxon>
        <taxon>Bacillota</taxon>
        <taxon>Bacilli</taxon>
        <taxon>Lactobacillales</taxon>
        <taxon>Lactobacillaceae</taxon>
        <taxon>Lacticaseibacillus</taxon>
    </lineage>
</organism>
<dbReference type="GO" id="GO:0015252">
    <property type="term" value="F:proton channel activity"/>
    <property type="evidence" value="ECO:0007669"/>
    <property type="project" value="InterPro"/>
</dbReference>
<gene>
    <name evidence="14" type="ORF">IV56_GL001566</name>
</gene>
<evidence type="ECO:0000313" key="14">
    <source>
        <dbReference type="EMBL" id="KRO18432.1"/>
    </source>
</evidence>
<comment type="subcellular location">
    <subcellularLocation>
        <location evidence="1">Membrane</location>
        <topology evidence="1">Multi-pass membrane protein</topology>
    </subcellularLocation>
</comment>
<dbReference type="GO" id="GO:0016020">
    <property type="term" value="C:membrane"/>
    <property type="evidence" value="ECO:0007669"/>
    <property type="project" value="UniProtKB-SubCell"/>
</dbReference>
<comment type="caution">
    <text evidence="14">The sequence shown here is derived from an EMBL/GenBank/DDBJ whole genome shotgun (WGS) entry which is preliminary data.</text>
</comment>
<evidence type="ECO:0000256" key="3">
    <source>
        <dbReference type="ARBA" id="ARBA00022448"/>
    </source>
</evidence>
<comment type="similarity">
    <text evidence="2">Belongs to the TMEM175 family.</text>
</comment>
<keyword evidence="4" id="KW-0633">Potassium transport</keyword>
<keyword evidence="10 13" id="KW-0472">Membrane</keyword>
<dbReference type="PATRIC" id="fig|1293598.4.peg.1632"/>
<feature type="transmembrane region" description="Helical" evidence="13">
    <location>
        <begin position="103"/>
        <end position="123"/>
    </location>
</feature>
<evidence type="ECO:0000256" key="11">
    <source>
        <dbReference type="ARBA" id="ARBA00023303"/>
    </source>
</evidence>
<evidence type="ECO:0000256" key="12">
    <source>
        <dbReference type="ARBA" id="ARBA00034430"/>
    </source>
</evidence>
<accession>A0A0R2N222</accession>
<dbReference type="GO" id="GO:0005267">
    <property type="term" value="F:potassium channel activity"/>
    <property type="evidence" value="ECO:0007669"/>
    <property type="project" value="UniProtKB-KW"/>
</dbReference>
<keyword evidence="7" id="KW-0630">Potassium</keyword>
<evidence type="ECO:0000256" key="10">
    <source>
        <dbReference type="ARBA" id="ARBA00023136"/>
    </source>
</evidence>
<keyword evidence="8 13" id="KW-1133">Transmembrane helix</keyword>
<evidence type="ECO:0000256" key="7">
    <source>
        <dbReference type="ARBA" id="ARBA00022958"/>
    </source>
</evidence>
<dbReference type="EMBL" id="JQCE01000005">
    <property type="protein sequence ID" value="KRO18432.1"/>
    <property type="molecule type" value="Genomic_DNA"/>
</dbReference>
<evidence type="ECO:0000256" key="8">
    <source>
        <dbReference type="ARBA" id="ARBA00022989"/>
    </source>
</evidence>
<dbReference type="PANTHER" id="PTHR31462:SF5">
    <property type="entry name" value="ENDOSOMAL_LYSOSOMAL PROTON CHANNEL TMEM175"/>
    <property type="match status" value="1"/>
</dbReference>
<keyword evidence="11" id="KW-0407">Ion channel</keyword>
<keyword evidence="3" id="KW-0813">Transport</keyword>
<evidence type="ECO:0008006" key="16">
    <source>
        <dbReference type="Google" id="ProtNLM"/>
    </source>
</evidence>
<evidence type="ECO:0000256" key="5">
    <source>
        <dbReference type="ARBA" id="ARBA00022692"/>
    </source>
</evidence>
<evidence type="ECO:0000256" key="1">
    <source>
        <dbReference type="ARBA" id="ARBA00004141"/>
    </source>
</evidence>
<dbReference type="Proteomes" id="UP000050969">
    <property type="component" value="Unassembled WGS sequence"/>
</dbReference>
<keyword evidence="6" id="KW-0631">Potassium channel</keyword>
<comment type="catalytic activity">
    <reaction evidence="12">
        <text>K(+)(in) = K(+)(out)</text>
        <dbReference type="Rhea" id="RHEA:29463"/>
        <dbReference type="ChEBI" id="CHEBI:29103"/>
    </reaction>
</comment>
<dbReference type="PANTHER" id="PTHR31462">
    <property type="entry name" value="ENDOSOMAL/LYSOSOMAL POTASSIUM CHANNEL TMEM175"/>
    <property type="match status" value="1"/>
</dbReference>
<dbReference type="STRING" id="1293598.IV56_GL001566"/>
<evidence type="ECO:0000256" key="4">
    <source>
        <dbReference type="ARBA" id="ARBA00022538"/>
    </source>
</evidence>
<evidence type="ECO:0000256" key="9">
    <source>
        <dbReference type="ARBA" id="ARBA00023065"/>
    </source>
</evidence>
<evidence type="ECO:0000256" key="6">
    <source>
        <dbReference type="ARBA" id="ARBA00022826"/>
    </source>
</evidence>
<reference evidence="14 15" key="1">
    <citation type="journal article" date="2015" name="Genome Announc.">
        <title>Expanding the biotechnology potential of lactobacilli through comparative genomics of 213 strains and associated genera.</title>
        <authorList>
            <person name="Sun Z."/>
            <person name="Harris H.M."/>
            <person name="McCann A."/>
            <person name="Guo C."/>
            <person name="Argimon S."/>
            <person name="Zhang W."/>
            <person name="Yang X."/>
            <person name="Jeffery I.B."/>
            <person name="Cooney J.C."/>
            <person name="Kagawa T.F."/>
            <person name="Liu W."/>
            <person name="Song Y."/>
            <person name="Salvetti E."/>
            <person name="Wrobel A."/>
            <person name="Rasinkangas P."/>
            <person name="Parkhill J."/>
            <person name="Rea M.C."/>
            <person name="O'Sullivan O."/>
            <person name="Ritari J."/>
            <person name="Douillard F.P."/>
            <person name="Paul Ross R."/>
            <person name="Yang R."/>
            <person name="Briner A.E."/>
            <person name="Felis G.E."/>
            <person name="de Vos W.M."/>
            <person name="Barrangou R."/>
            <person name="Klaenhammer T.R."/>
            <person name="Caufield P.W."/>
            <person name="Cui Y."/>
            <person name="Zhang H."/>
            <person name="O'Toole P.W."/>
        </authorList>
    </citation>
    <scope>NUCLEOTIDE SEQUENCE [LARGE SCALE GENOMIC DNA]</scope>
    <source>
        <strain evidence="14 15">DSM 24301</strain>
    </source>
</reference>
<evidence type="ECO:0000313" key="15">
    <source>
        <dbReference type="Proteomes" id="UP000050969"/>
    </source>
</evidence>